<dbReference type="GO" id="GO:0035973">
    <property type="term" value="P:aggrephagy"/>
    <property type="evidence" value="ECO:0007669"/>
    <property type="project" value="TreeGrafter"/>
</dbReference>
<reference evidence="13 14" key="1">
    <citation type="submission" date="2019-09" db="EMBL/GenBank/DDBJ databases">
        <title>Bird 10,000 Genomes (B10K) Project - Family phase.</title>
        <authorList>
            <person name="Zhang G."/>
        </authorList>
    </citation>
    <scope>NUCLEOTIDE SEQUENCE [LARGE SCALE GENOMIC DNA]</scope>
    <source>
        <strain evidence="13">B10K-DU-001-65</strain>
        <tissue evidence="13">Muscle</tissue>
    </source>
</reference>
<evidence type="ECO:0000259" key="12">
    <source>
        <dbReference type="Pfam" id="PF03416"/>
    </source>
</evidence>
<dbReference type="PANTHER" id="PTHR22624:SF38">
    <property type="entry name" value="CYSTEINE PROTEASE ATG4C"/>
    <property type="match status" value="1"/>
</dbReference>
<evidence type="ECO:0000256" key="10">
    <source>
        <dbReference type="ARBA" id="ARBA00029362"/>
    </source>
</evidence>
<gene>
    <name evidence="13" type="primary">Atg4c</name>
    <name evidence="13" type="ORF">LANLUD_R01090</name>
</gene>
<keyword evidence="3" id="KW-0813">Transport</keyword>
<feature type="non-terminal residue" evidence="13">
    <location>
        <position position="465"/>
    </location>
</feature>
<keyword evidence="5 11" id="KW-0645">Protease</keyword>
<dbReference type="GO" id="GO:0015031">
    <property type="term" value="P:protein transport"/>
    <property type="evidence" value="ECO:0007669"/>
    <property type="project" value="UniProtKB-KW"/>
</dbReference>
<feature type="non-terminal residue" evidence="13">
    <location>
        <position position="1"/>
    </location>
</feature>
<evidence type="ECO:0000256" key="3">
    <source>
        <dbReference type="ARBA" id="ARBA00022448"/>
    </source>
</evidence>
<comment type="function">
    <text evidence="11">Cysteine protease that plays a key role in autophagy by mediating both proteolytic activation and delipidation of ATG8 family proteins.</text>
</comment>
<protein>
    <recommendedName>
        <fullName evidence="11">Cysteine protease</fullName>
        <ecNumber evidence="11">3.4.22.-</ecNumber>
    </recommendedName>
</protein>
<evidence type="ECO:0000256" key="7">
    <source>
        <dbReference type="ARBA" id="ARBA00022807"/>
    </source>
</evidence>
<comment type="caution">
    <text evidence="13">The sequence shown here is derived from an EMBL/GenBank/DDBJ whole genome shotgun (WGS) entry which is preliminary data.</text>
</comment>
<keyword evidence="4 11" id="KW-0963">Cytoplasm</keyword>
<evidence type="ECO:0000256" key="2">
    <source>
        <dbReference type="ARBA" id="ARBA00010958"/>
    </source>
</evidence>
<dbReference type="GO" id="GO:0000423">
    <property type="term" value="P:mitophagy"/>
    <property type="evidence" value="ECO:0007669"/>
    <property type="project" value="TreeGrafter"/>
</dbReference>
<comment type="subcellular location">
    <subcellularLocation>
        <location evidence="1 11">Cytoplasm</location>
    </subcellularLocation>
</comment>
<keyword evidence="9 11" id="KW-0072">Autophagy</keyword>
<accession>A0A7K5S7X5</accession>
<evidence type="ECO:0000256" key="1">
    <source>
        <dbReference type="ARBA" id="ARBA00004496"/>
    </source>
</evidence>
<dbReference type="InterPro" id="IPR005078">
    <property type="entry name" value="Peptidase_C54"/>
</dbReference>
<dbReference type="GO" id="GO:0004197">
    <property type="term" value="F:cysteine-type endopeptidase activity"/>
    <property type="evidence" value="ECO:0007669"/>
    <property type="project" value="TreeGrafter"/>
</dbReference>
<evidence type="ECO:0000256" key="9">
    <source>
        <dbReference type="ARBA" id="ARBA00023006"/>
    </source>
</evidence>
<evidence type="ECO:0000256" key="4">
    <source>
        <dbReference type="ARBA" id="ARBA00022490"/>
    </source>
</evidence>
<evidence type="ECO:0000256" key="8">
    <source>
        <dbReference type="ARBA" id="ARBA00022927"/>
    </source>
</evidence>
<evidence type="ECO:0000313" key="14">
    <source>
        <dbReference type="Proteomes" id="UP000547499"/>
    </source>
</evidence>
<comment type="catalytic activity">
    <reaction evidence="10">
        <text>[protein]-C-terminal L-amino acid-glycyl-phosphatidylethanolamide + H2O = [protein]-C-terminal L-amino acid-glycine + a 1,2-diacyl-sn-glycero-3-phosphoethanolamine</text>
        <dbReference type="Rhea" id="RHEA:67548"/>
        <dbReference type="Rhea" id="RHEA-COMP:17323"/>
        <dbReference type="Rhea" id="RHEA-COMP:17324"/>
        <dbReference type="ChEBI" id="CHEBI:15377"/>
        <dbReference type="ChEBI" id="CHEBI:64612"/>
        <dbReference type="ChEBI" id="CHEBI:172940"/>
        <dbReference type="ChEBI" id="CHEBI:172941"/>
    </reaction>
    <physiologicalReaction direction="left-to-right" evidence="10">
        <dbReference type="Rhea" id="RHEA:67549"/>
    </physiologicalReaction>
</comment>
<dbReference type="GO" id="GO:0005737">
    <property type="term" value="C:cytoplasm"/>
    <property type="evidence" value="ECO:0007669"/>
    <property type="project" value="UniProtKB-SubCell"/>
</dbReference>
<dbReference type="GO" id="GO:0034727">
    <property type="term" value="P:piecemeal microautophagy of the nucleus"/>
    <property type="evidence" value="ECO:0007669"/>
    <property type="project" value="TreeGrafter"/>
</dbReference>
<dbReference type="Proteomes" id="UP000547499">
    <property type="component" value="Unassembled WGS sequence"/>
</dbReference>
<dbReference type="PANTHER" id="PTHR22624">
    <property type="entry name" value="CYSTEINE PROTEASE ATG4"/>
    <property type="match status" value="1"/>
</dbReference>
<name>A0A7K5S7X5_LANLU</name>
<keyword evidence="8 11" id="KW-0653">Protein transport</keyword>
<keyword evidence="14" id="KW-1185">Reference proteome</keyword>
<dbReference type="GO" id="GO:0019786">
    <property type="term" value="F:protein-phosphatidylethanolamide deconjugating activity"/>
    <property type="evidence" value="ECO:0007669"/>
    <property type="project" value="InterPro"/>
</dbReference>
<dbReference type="SUPFAM" id="SSF54001">
    <property type="entry name" value="Cysteine proteinases"/>
    <property type="match status" value="1"/>
</dbReference>
<dbReference type="EC" id="3.4.22.-" evidence="11"/>
<comment type="similarity">
    <text evidence="2 11">Belongs to the peptidase C54 family.</text>
</comment>
<keyword evidence="6 11" id="KW-0378">Hydrolase</keyword>
<keyword evidence="7" id="KW-0788">Thiol protease</keyword>
<dbReference type="InterPro" id="IPR046792">
    <property type="entry name" value="Peptidase_C54_cat"/>
</dbReference>
<evidence type="ECO:0000313" key="13">
    <source>
        <dbReference type="EMBL" id="NWT88161.1"/>
    </source>
</evidence>
<dbReference type="AlphaFoldDB" id="A0A7K5S7X5"/>
<organism evidence="13 14">
    <name type="scientific">Lanius ludovicianus</name>
    <name type="common">Loggerhead shrike</name>
    <dbReference type="NCBI Taxonomy" id="28713"/>
    <lineage>
        <taxon>Eukaryota</taxon>
        <taxon>Metazoa</taxon>
        <taxon>Chordata</taxon>
        <taxon>Craniata</taxon>
        <taxon>Vertebrata</taxon>
        <taxon>Euteleostomi</taxon>
        <taxon>Archelosauria</taxon>
        <taxon>Archosauria</taxon>
        <taxon>Dinosauria</taxon>
        <taxon>Saurischia</taxon>
        <taxon>Theropoda</taxon>
        <taxon>Coelurosauria</taxon>
        <taxon>Aves</taxon>
        <taxon>Neognathae</taxon>
        <taxon>Neoaves</taxon>
        <taxon>Telluraves</taxon>
        <taxon>Australaves</taxon>
        <taxon>Passeriformes</taxon>
        <taxon>Corvoidea</taxon>
        <taxon>Laniidae</taxon>
        <taxon>Lanius</taxon>
    </lineage>
</organism>
<dbReference type="GO" id="GO:0000045">
    <property type="term" value="P:autophagosome assembly"/>
    <property type="evidence" value="ECO:0007669"/>
    <property type="project" value="TreeGrafter"/>
</dbReference>
<dbReference type="EMBL" id="VYXG01008937">
    <property type="protein sequence ID" value="NWT88161.1"/>
    <property type="molecule type" value="Genomic_DNA"/>
</dbReference>
<sequence length="465" mass="53021">MEATGTDEVEKIKSKFMSAWHNMKYSWVLKTKTYFSRNSPVFLLGKCYHFKTEGEYRALHSLQFSSAGDGSNFDKINTEISGNVEEFRKDFISRIWLTYREEFPQIKGSALTTDCGWGCTLRTGQMLLAQGLMLHFLGRAWVWPDALDMDSSEAESWTSNTVRKLTASLEASLTADRDPKVLPQRGPARRSWDVTEMRNEVYHRKIISWFGDSPLAAFGLHQLIEYGKKSGKIAGDWYGPAVVAHILRKAVEEARDPELQGVTVYVAQDCTVYSSDVIDRQCSFMDSGKAGTKAVIILVPVRLGGERTNTDYLEFVKGILSLEYCVGIIGGKPKQSYYFAGFQDDSLIYMDPHYCQSFVDVSIKDFPLESFHCPSPKKMSFKKMDPSCTIGFYCRTVQDFEKASEEITKMLNSSSKEKYPLFTFVKGHSRDYDFASSPLHEENELFSEDEKKRLKRFSTEEFVLL</sequence>
<dbReference type="GO" id="GO:0016485">
    <property type="term" value="P:protein processing"/>
    <property type="evidence" value="ECO:0007669"/>
    <property type="project" value="TreeGrafter"/>
</dbReference>
<evidence type="ECO:0000256" key="11">
    <source>
        <dbReference type="RuleBase" id="RU363115"/>
    </source>
</evidence>
<dbReference type="Pfam" id="PF03416">
    <property type="entry name" value="Peptidase_C54"/>
    <property type="match status" value="1"/>
</dbReference>
<proteinExistence type="inferred from homology"/>
<dbReference type="InterPro" id="IPR038765">
    <property type="entry name" value="Papain-like_cys_pep_sf"/>
</dbReference>
<feature type="domain" description="Peptidase C54 catalytic" evidence="12">
    <location>
        <begin position="85"/>
        <end position="404"/>
    </location>
</feature>
<evidence type="ECO:0000256" key="6">
    <source>
        <dbReference type="ARBA" id="ARBA00022801"/>
    </source>
</evidence>
<evidence type="ECO:0000256" key="5">
    <source>
        <dbReference type="ARBA" id="ARBA00022670"/>
    </source>
</evidence>